<gene>
    <name evidence="7" type="ORF">C8R41DRAFT_826143</name>
</gene>
<feature type="region of interest" description="Disordered" evidence="5">
    <location>
        <begin position="220"/>
        <end position="263"/>
    </location>
</feature>
<feature type="region of interest" description="Disordered" evidence="5">
    <location>
        <begin position="1319"/>
        <end position="1357"/>
    </location>
</feature>
<comment type="subcellular location">
    <subcellularLocation>
        <location evidence="1">Nucleus</location>
    </subcellularLocation>
</comment>
<feature type="region of interest" description="Disordered" evidence="5">
    <location>
        <begin position="87"/>
        <end position="173"/>
    </location>
</feature>
<feature type="region of interest" description="Disordered" evidence="5">
    <location>
        <begin position="942"/>
        <end position="985"/>
    </location>
</feature>
<keyword evidence="3" id="KW-0804">Transcription</keyword>
<reference evidence="7" key="1">
    <citation type="submission" date="2022-08" db="EMBL/GenBank/DDBJ databases">
        <title>A Global Phylogenomic Analysis of the Shiitake Genus Lentinula.</title>
        <authorList>
            <consortium name="DOE Joint Genome Institute"/>
            <person name="Sierra-Patev S."/>
            <person name="Min B."/>
            <person name="Naranjo-Ortiz M."/>
            <person name="Looney B."/>
            <person name="Konkel Z."/>
            <person name="Slot J.C."/>
            <person name="Sakamoto Y."/>
            <person name="Steenwyk J.L."/>
            <person name="Rokas A."/>
            <person name="Carro J."/>
            <person name="Camarero S."/>
            <person name="Ferreira P."/>
            <person name="Molpeceres G."/>
            <person name="Ruiz-Duenas F.J."/>
            <person name="Serrano A."/>
            <person name="Henrissat B."/>
            <person name="Drula E."/>
            <person name="Hughes K.W."/>
            <person name="Mata J.L."/>
            <person name="Ishikawa N.K."/>
            <person name="Vargas-Isla R."/>
            <person name="Ushijima S."/>
            <person name="Smith C.A."/>
            <person name="Ahrendt S."/>
            <person name="Andreopoulos W."/>
            <person name="He G."/>
            <person name="Labutti K."/>
            <person name="Lipzen A."/>
            <person name="Ng V."/>
            <person name="Riley R."/>
            <person name="Sandor L."/>
            <person name="Barry K."/>
            <person name="Martinez A.T."/>
            <person name="Xiao Y."/>
            <person name="Gibbons J.G."/>
            <person name="Terashima K."/>
            <person name="Grigoriev I.V."/>
            <person name="Hibbett D.S."/>
        </authorList>
    </citation>
    <scope>NUCLEOTIDE SEQUENCE</scope>
    <source>
        <strain evidence="7">RHP3577 ss4</strain>
    </source>
</reference>
<dbReference type="InterPro" id="IPR018866">
    <property type="entry name" value="Znf-4CXXC_R1"/>
</dbReference>
<feature type="compositionally biased region" description="Low complexity" evidence="5">
    <location>
        <begin position="553"/>
        <end position="565"/>
    </location>
</feature>
<evidence type="ECO:0000256" key="3">
    <source>
        <dbReference type="ARBA" id="ARBA00023163"/>
    </source>
</evidence>
<dbReference type="EMBL" id="JANVFT010000027">
    <property type="protein sequence ID" value="KAJ4496576.1"/>
    <property type="molecule type" value="Genomic_DNA"/>
</dbReference>
<organism evidence="7 8">
    <name type="scientific">Lentinula lateritia</name>
    <dbReference type="NCBI Taxonomy" id="40482"/>
    <lineage>
        <taxon>Eukaryota</taxon>
        <taxon>Fungi</taxon>
        <taxon>Dikarya</taxon>
        <taxon>Basidiomycota</taxon>
        <taxon>Agaricomycotina</taxon>
        <taxon>Agaricomycetes</taxon>
        <taxon>Agaricomycetidae</taxon>
        <taxon>Agaricales</taxon>
        <taxon>Marasmiineae</taxon>
        <taxon>Omphalotaceae</taxon>
        <taxon>Lentinula</taxon>
    </lineage>
</organism>
<feature type="compositionally biased region" description="Polar residues" evidence="5">
    <location>
        <begin position="98"/>
        <end position="114"/>
    </location>
</feature>
<feature type="compositionally biased region" description="Polar residues" evidence="5">
    <location>
        <begin position="1328"/>
        <end position="1337"/>
    </location>
</feature>
<comment type="caution">
    <text evidence="7">The sequence shown here is derived from an EMBL/GenBank/DDBJ whole genome shotgun (WGS) entry which is preliminary data.</text>
</comment>
<protein>
    <recommendedName>
        <fullName evidence="6">Zinc-finger domain-containing protein</fullName>
    </recommendedName>
</protein>
<evidence type="ECO:0000256" key="2">
    <source>
        <dbReference type="ARBA" id="ARBA00023015"/>
    </source>
</evidence>
<feature type="region of interest" description="Disordered" evidence="5">
    <location>
        <begin position="517"/>
        <end position="587"/>
    </location>
</feature>
<name>A0ABQ8VJX9_9AGAR</name>
<feature type="compositionally biased region" description="Polar residues" evidence="5">
    <location>
        <begin position="953"/>
        <end position="963"/>
    </location>
</feature>
<feature type="compositionally biased region" description="Polar residues" evidence="5">
    <location>
        <begin position="57"/>
        <end position="70"/>
    </location>
</feature>
<evidence type="ECO:0000256" key="5">
    <source>
        <dbReference type="SAM" id="MobiDB-lite"/>
    </source>
</evidence>
<feature type="compositionally biased region" description="Acidic residues" evidence="5">
    <location>
        <begin position="87"/>
        <end position="97"/>
    </location>
</feature>
<dbReference type="Pfam" id="PF10497">
    <property type="entry name" value="zf-4CXXC_R1"/>
    <property type="match status" value="2"/>
</dbReference>
<proteinExistence type="predicted"/>
<feature type="compositionally biased region" description="Low complexity" evidence="5">
    <location>
        <begin position="245"/>
        <end position="258"/>
    </location>
</feature>
<feature type="compositionally biased region" description="Low complexity" evidence="5">
    <location>
        <begin position="122"/>
        <end position="131"/>
    </location>
</feature>
<feature type="compositionally biased region" description="Polar residues" evidence="5">
    <location>
        <begin position="1865"/>
        <end position="1875"/>
    </location>
</feature>
<feature type="region of interest" description="Disordered" evidence="5">
    <location>
        <begin position="1"/>
        <end position="73"/>
    </location>
</feature>
<evidence type="ECO:0000313" key="8">
    <source>
        <dbReference type="Proteomes" id="UP001150217"/>
    </source>
</evidence>
<sequence length="1903" mass="208809">MAFTSYSSLSNWDGDEGLFQPKSTLTSKTSSTRDSPQTVPQNESTSECTSLEVPASKQLSIDQGVSSSEPFSALEKCADVPNLDAIDNEAESVDTDTETAVATNMSERINSSLFTPPRRESISPLSPSSPLDGASLFSPRESPKSSTSTLSPLRQQTENYHKKKPGEKFDPESYHGYGTGTLIFLSHIQAPLLPRETTHAHYLKPHPKVLEKITKFSSPSVLFQDSPSPPPFGSHPKKAPPRPNVSALSVSALPSSSSKQHTPMKYTNLQDALNASTVHNAEDDYIGAFIDKSRPVVRRKQKQSPFDGVYLPRKKAKLDPSTVAAPSAGNSSVSVVVSQKPTTTKISYIPGDIMVTDKTLEDGDDYVRLFVGRDVDFISGAGWMKNAHESTIPNSSSKQKKRDHRMLLVKNSNTRHIGAKNHGQVEVQNLGTKRGLPPGLNSCSAGLINWKGKDRMSSFSKRNSGWVERMFASIFAPETVAGYWIVQNSDEEFSGDETDDEDDLPYLDLSEVHRVRASSSYPSANTGKSAMPLTNPNPKSKTQPHGSPQRALSSFFGGPPESSSPKNIKFRKKPSSSRTPNAVAQYVDSRSSYESLSTSSGSYLSVSVPTSFSLPISRSSSSLTAQSLRKSYSQPECPSLPAKGQQFSIQPDAKLLNLPGLSNKALGKRKAFDDGVKPHVKRGRPAKPRPSTVLANSSMSQYHGHVSHTHHDAYHAQNLYEARGNHLILDSVGQHELFSRTSAVPASGPSTILGAPQITDNLVKIPSSEGNQDGHIYRFSPHAHVQTSTQSNAHIPGSTFPTPIASVGNPFFGDGAESGVETEAIIGQKGHDEPDTHCDDLKWAAEKILVLLQNDPQQVKDVIEMLQLQRPSQTANTGSTLPQPRSHRSFDGFLNMQHDVEIGQASRNFSVQGDHREVDVGEWLVPSLGIRRIPEAGDQVNTEIEPGLYPGPSRSSRAGTEITTPDHPAVQFGQHKHTSVPPDADSNATINPSILFSVEDEHVLSDGLAMLDSSERVYYSGDPLPPRGKKRMISVQPKAQKRRNTDIRPSATSPVPQPPPPLLQSNALSLVLDYASNSDSEEKDDLHEDSLDFDVHFHTSVSALSATPATLASPSTVSSSLQESKATINYGVDAISIGSGSGLQTGSERSLTSRLTIHSPKLRLSDLAALEIPRPANLSQKAKGREKEKKKKQVPVNRRNWPLGSSEYFCHQCRRRSSRLHMACAFNDCNLKYCMRCITFRYADLLAFDADRKDFSCFRCTNNCRCDACCRKRGDIYIPLRTKQVQPASGNESAELMAVTQRRQRRNANRKQMDLELKTKEFEDGTRSESAGPSGENTIAGRRERRDKAKGKAKQELETITSSEMDTECEKETVEGAALTKSSWPEGSLEYYCHQCRSKSFRLYMECASEGCNAKYCIRCVTSRYANIISFDSSCDDFVCFRCKDTCICDICCRKRGETYISFRRPPARPTTFKPAHLRSRQSEERPYPKLAPITVDTQVSHPVVYWGAVYNWTGEVIASAYVASVENDGVIFARPLQKRRVFIGDVQPDWEMGSNSRIRYLGESRENVDHDTSLGPLPTTRKRKIFYVGQPPPPSTVISASPSGPIASSMGNSAAYPVDVDEVESQAESMSIDDIADQSVIANGLGASFSETRDSEREEVLASGNLRTFMGVRPFSHSSERDAYKSHSTHNLEGRFRSPETRRMKIDVNGDMDVQPSSAVAEGEIGKPLSACDFEAPFDNPADVQGMYDVYGDSKTDMVIQISATADEDEGEAAIGTDLKSGAVTMNCGETKAESLDPQMDYDTTENFHVPYDNISPTSATEFDITVHVEDPELSVVQDHASHTDSHSDALVNDEAISEDQEYSTHNSSITTDTHPIFETPFENHEFPLDIGSPLTDLDDDD</sequence>
<feature type="region of interest" description="Disordered" evidence="5">
    <location>
        <begin position="1860"/>
        <end position="1903"/>
    </location>
</feature>
<feature type="compositionally biased region" description="Low complexity" evidence="5">
    <location>
        <begin position="144"/>
        <end position="153"/>
    </location>
</feature>
<feature type="compositionally biased region" description="Polar residues" evidence="5">
    <location>
        <begin position="517"/>
        <end position="552"/>
    </location>
</feature>
<feature type="region of interest" description="Disordered" evidence="5">
    <location>
        <begin position="675"/>
        <end position="694"/>
    </location>
</feature>
<keyword evidence="8" id="KW-1185">Reference proteome</keyword>
<feature type="compositionally biased region" description="Polar residues" evidence="5">
    <location>
        <begin position="33"/>
        <end position="49"/>
    </location>
</feature>
<dbReference type="Proteomes" id="UP001150217">
    <property type="component" value="Unassembled WGS sequence"/>
</dbReference>
<accession>A0ABQ8VJX9</accession>
<keyword evidence="4" id="KW-0539">Nucleus</keyword>
<evidence type="ECO:0000256" key="4">
    <source>
        <dbReference type="ARBA" id="ARBA00023242"/>
    </source>
</evidence>
<feature type="compositionally biased region" description="Low complexity" evidence="5">
    <location>
        <begin position="22"/>
        <end position="32"/>
    </location>
</feature>
<feature type="domain" description="Zinc-finger" evidence="6">
    <location>
        <begin position="1209"/>
        <end position="1276"/>
    </location>
</feature>
<evidence type="ECO:0000256" key="1">
    <source>
        <dbReference type="ARBA" id="ARBA00004123"/>
    </source>
</evidence>
<feature type="compositionally biased region" description="Polar residues" evidence="5">
    <location>
        <begin position="1"/>
        <end position="11"/>
    </location>
</feature>
<evidence type="ECO:0000313" key="7">
    <source>
        <dbReference type="EMBL" id="KAJ4496576.1"/>
    </source>
</evidence>
<feature type="compositionally biased region" description="Basic residues" evidence="5">
    <location>
        <begin position="678"/>
        <end position="687"/>
    </location>
</feature>
<evidence type="ECO:0000259" key="6">
    <source>
        <dbReference type="Pfam" id="PF10497"/>
    </source>
</evidence>
<feature type="domain" description="Zinc-finger" evidence="6">
    <location>
        <begin position="1392"/>
        <end position="1459"/>
    </location>
</feature>
<feature type="region of interest" description="Disordered" evidence="5">
    <location>
        <begin position="1018"/>
        <end position="1064"/>
    </location>
</feature>
<keyword evidence="2" id="KW-0805">Transcription regulation</keyword>